<dbReference type="RefSeq" id="XP_013429659.1">
    <property type="nucleotide sequence ID" value="XM_013574205.1"/>
</dbReference>
<evidence type="ECO:0000313" key="6">
    <source>
        <dbReference type="Proteomes" id="UP000027730"/>
    </source>
</evidence>
<dbReference type="OrthoDB" id="342024at2759"/>
<dbReference type="AlphaFoldDB" id="A0A074WQ52"/>
<dbReference type="HOGENOM" id="CLU_2276929_0_0_1"/>
<evidence type="ECO:0000313" key="5">
    <source>
        <dbReference type="EMBL" id="KEQ75295.1"/>
    </source>
</evidence>
<keyword evidence="2" id="KW-0547">Nucleotide-binding</keyword>
<dbReference type="Proteomes" id="UP000027730">
    <property type="component" value="Unassembled WGS sequence"/>
</dbReference>
<dbReference type="Gene3D" id="2.40.30.10">
    <property type="entry name" value="Translation factors"/>
    <property type="match status" value="1"/>
</dbReference>
<dbReference type="Pfam" id="PF22594">
    <property type="entry name" value="GTP-eEF1A_C"/>
    <property type="match status" value="1"/>
</dbReference>
<keyword evidence="6" id="KW-1185">Reference proteome</keyword>
<gene>
    <name evidence="5" type="ORF">M436DRAFT_61714</name>
</gene>
<sequence length="102" mass="11901">MLRHVKEREHQRDSGIAEKSGSLIFCCTYQRGHTHVEAFTDYLPLGRFAVRDMRQTVAVGVIHRHSRSSFWVQSVSKNRDYQSPAHPESISWLFLVMLEMLL</sequence>
<organism evidence="5 6">
    <name type="scientific">Aureobasidium namibiae CBS 147.97</name>
    <dbReference type="NCBI Taxonomy" id="1043004"/>
    <lineage>
        <taxon>Eukaryota</taxon>
        <taxon>Fungi</taxon>
        <taxon>Dikarya</taxon>
        <taxon>Ascomycota</taxon>
        <taxon>Pezizomycotina</taxon>
        <taxon>Dothideomycetes</taxon>
        <taxon>Dothideomycetidae</taxon>
        <taxon>Dothideales</taxon>
        <taxon>Saccotheciaceae</taxon>
        <taxon>Aureobasidium</taxon>
    </lineage>
</organism>
<dbReference type="InterPro" id="IPR054696">
    <property type="entry name" value="GTP-eEF1A_C"/>
</dbReference>
<evidence type="ECO:0000256" key="3">
    <source>
        <dbReference type="ARBA" id="ARBA00023134"/>
    </source>
</evidence>
<dbReference type="EMBL" id="KL584705">
    <property type="protein sequence ID" value="KEQ75295.1"/>
    <property type="molecule type" value="Genomic_DNA"/>
</dbReference>
<keyword evidence="3" id="KW-0342">GTP-binding</keyword>
<evidence type="ECO:0000256" key="2">
    <source>
        <dbReference type="ARBA" id="ARBA00022741"/>
    </source>
</evidence>
<reference evidence="5 6" key="1">
    <citation type="journal article" date="2014" name="BMC Genomics">
        <title>Genome sequencing of four Aureobasidium pullulans varieties: biotechnological potential, stress tolerance, and description of new species.</title>
        <authorList>
            <person name="Gostin Ar C."/>
            <person name="Ohm R.A."/>
            <person name="Kogej T."/>
            <person name="Sonjak S."/>
            <person name="Turk M."/>
            <person name="Zajc J."/>
            <person name="Zalar P."/>
            <person name="Grube M."/>
            <person name="Sun H."/>
            <person name="Han J."/>
            <person name="Sharma A."/>
            <person name="Chiniquy J."/>
            <person name="Ngan C.Y."/>
            <person name="Lipzen A."/>
            <person name="Barry K."/>
            <person name="Grigoriev I.V."/>
            <person name="Gunde-Cimerman N."/>
        </authorList>
    </citation>
    <scope>NUCLEOTIDE SEQUENCE [LARGE SCALE GENOMIC DNA]</scope>
    <source>
        <strain evidence="5 6">CBS 147.97</strain>
    </source>
</reference>
<evidence type="ECO:0000256" key="1">
    <source>
        <dbReference type="ARBA" id="ARBA00013870"/>
    </source>
</evidence>
<dbReference type="STRING" id="1043004.A0A074WQ52"/>
<proteinExistence type="predicted"/>
<dbReference type="GeneID" id="25413246"/>
<protein>
    <recommendedName>
        <fullName evidence="1">Elongation factor 1-alpha</fullName>
    </recommendedName>
</protein>
<dbReference type="GO" id="GO:0005525">
    <property type="term" value="F:GTP binding"/>
    <property type="evidence" value="ECO:0007669"/>
    <property type="project" value="UniProtKB-KW"/>
</dbReference>
<dbReference type="SUPFAM" id="SSF50465">
    <property type="entry name" value="EF-Tu/eEF-1alpha/eIF2-gamma C-terminal domain"/>
    <property type="match status" value="1"/>
</dbReference>
<feature type="domain" description="GTP-eEF1A C-terminal" evidence="4">
    <location>
        <begin position="31"/>
        <end position="63"/>
    </location>
</feature>
<evidence type="ECO:0000259" key="4">
    <source>
        <dbReference type="Pfam" id="PF22594"/>
    </source>
</evidence>
<dbReference type="InterPro" id="IPR009001">
    <property type="entry name" value="Transl_elong_EF1A/Init_IF2_C"/>
</dbReference>
<name>A0A074WQ52_9PEZI</name>
<accession>A0A074WQ52</accession>